<dbReference type="AlphaFoldDB" id="A0A8J3LEY9"/>
<dbReference type="Proteomes" id="UP000630887">
    <property type="component" value="Unassembled WGS sequence"/>
</dbReference>
<comment type="caution">
    <text evidence="1">The sequence shown here is derived from an EMBL/GenBank/DDBJ whole genome shotgun (WGS) entry which is preliminary data.</text>
</comment>
<keyword evidence="2" id="KW-1185">Reference proteome</keyword>
<protein>
    <submittedName>
        <fullName evidence="1">Uncharacterized protein</fullName>
    </submittedName>
</protein>
<gene>
    <name evidence="1" type="ORF">Cco03nite_81750</name>
</gene>
<name>A0A8J3LEY9_9ACTN</name>
<dbReference type="EMBL" id="BONI01000139">
    <property type="protein sequence ID" value="GIG11475.1"/>
    <property type="molecule type" value="Genomic_DNA"/>
</dbReference>
<organism evidence="1 2">
    <name type="scientific">Catellatospora coxensis</name>
    <dbReference type="NCBI Taxonomy" id="310354"/>
    <lineage>
        <taxon>Bacteria</taxon>
        <taxon>Bacillati</taxon>
        <taxon>Actinomycetota</taxon>
        <taxon>Actinomycetes</taxon>
        <taxon>Micromonosporales</taxon>
        <taxon>Micromonosporaceae</taxon>
        <taxon>Catellatospora</taxon>
    </lineage>
</organism>
<reference evidence="1 2" key="1">
    <citation type="submission" date="2021-01" db="EMBL/GenBank/DDBJ databases">
        <title>Whole genome shotgun sequence of Catellatospora coxensis NBRC 107359.</title>
        <authorList>
            <person name="Komaki H."/>
            <person name="Tamura T."/>
        </authorList>
    </citation>
    <scope>NUCLEOTIDE SEQUENCE [LARGE SCALE GENOMIC DNA]</scope>
    <source>
        <strain evidence="1 2">NBRC 107359</strain>
    </source>
</reference>
<proteinExistence type="predicted"/>
<accession>A0A8J3LEY9</accession>
<sequence length="163" mass="17607">MRFPVTVLTAAQLRPSVDAGIADEPDLCGQAPEGAARHGDHFRGLFGSWSDLASPQVIADAREVLRCYAPSWRSLRRVAASEASRCGGRRRELFACCSGPAFPLVFVDVRVVSAGRGSRGWCRVRLVGRLSALSRAGFFSYAPGLPCPWGPVSWRVCLSGRCV</sequence>
<evidence type="ECO:0000313" key="1">
    <source>
        <dbReference type="EMBL" id="GIG11475.1"/>
    </source>
</evidence>
<evidence type="ECO:0000313" key="2">
    <source>
        <dbReference type="Proteomes" id="UP000630887"/>
    </source>
</evidence>